<dbReference type="InterPro" id="IPR016181">
    <property type="entry name" value="Acyl_CoA_acyltransferase"/>
</dbReference>
<protein>
    <recommendedName>
        <fullName evidence="6">Glucosamine 6-phosphate N-acetyltransferase</fullName>
        <ecNumber evidence="6">2.3.1.4</ecNumber>
    </recommendedName>
</protein>
<dbReference type="InterPro" id="IPR000182">
    <property type="entry name" value="GNAT_dom"/>
</dbReference>
<evidence type="ECO:0000256" key="1">
    <source>
        <dbReference type="ARBA" id="ARBA00004832"/>
    </source>
</evidence>
<evidence type="ECO:0000256" key="6">
    <source>
        <dbReference type="RuleBase" id="RU365086"/>
    </source>
</evidence>
<sequence>MGTNVCHTNYFQHTIGDDEHLYDPNLLKNLNWSRTKSSLNPEITNENPGESWIVVRPLRLSDFDKGFLQILSQLTAVGNISKSDFEQQFWNMRKAGGYYITVIEDTRSKQIIGSSTLITEFKFIHECAVRSRLEDVVVNNTYRGKQLGKLIVLTVTLLAEKLGSYKMSLDCKDNLIPFYKTLGYKLEPGNSNSMMLRFEKIDPS</sequence>
<dbReference type="AlphaFoldDB" id="A0A9P0CT57"/>
<comment type="catalytic activity">
    <reaction evidence="5 6">
        <text>D-glucosamine 6-phosphate + acetyl-CoA = N-acetyl-D-glucosamine 6-phosphate + CoA + H(+)</text>
        <dbReference type="Rhea" id="RHEA:10292"/>
        <dbReference type="ChEBI" id="CHEBI:15378"/>
        <dbReference type="ChEBI" id="CHEBI:57287"/>
        <dbReference type="ChEBI" id="CHEBI:57288"/>
        <dbReference type="ChEBI" id="CHEBI:57513"/>
        <dbReference type="ChEBI" id="CHEBI:58725"/>
        <dbReference type="EC" id="2.3.1.4"/>
    </reaction>
</comment>
<dbReference type="EC" id="2.3.1.4" evidence="6"/>
<evidence type="ECO:0000256" key="4">
    <source>
        <dbReference type="ARBA" id="ARBA00023315"/>
    </source>
</evidence>
<dbReference type="Gene3D" id="3.40.630.30">
    <property type="match status" value="1"/>
</dbReference>
<dbReference type="PANTHER" id="PTHR13355:SF11">
    <property type="entry name" value="GLUCOSAMINE 6-PHOSPHATE N-ACETYLTRANSFERASE"/>
    <property type="match status" value="1"/>
</dbReference>
<comment type="pathway">
    <text evidence="1 6">Nucleotide-sugar biosynthesis; UDP-N-acetyl-alpha-D-glucosamine biosynthesis; N-acetyl-alpha-D-glucosamine 1-phosphate from alpha-D-glucosamine 6-phosphate (route I): step 1/2.</text>
</comment>
<evidence type="ECO:0000256" key="2">
    <source>
        <dbReference type="ARBA" id="ARBA00006048"/>
    </source>
</evidence>
<dbReference type="PANTHER" id="PTHR13355">
    <property type="entry name" value="GLUCOSAMINE 6-PHOSPHATE N-ACETYLTRANSFERASE"/>
    <property type="match status" value="1"/>
</dbReference>
<name>A0A9P0CT57_9CUCU</name>
<accession>A0A9P0CT57</accession>
<evidence type="ECO:0000259" key="7">
    <source>
        <dbReference type="Pfam" id="PF00583"/>
    </source>
</evidence>
<evidence type="ECO:0000313" key="9">
    <source>
        <dbReference type="Proteomes" id="UP001153636"/>
    </source>
</evidence>
<dbReference type="OrthoDB" id="10039976at2759"/>
<keyword evidence="4 6" id="KW-0012">Acyltransferase</keyword>
<comment type="similarity">
    <text evidence="2 6">Belongs to the acetyltransferase family. GNA1 subfamily.</text>
</comment>
<organism evidence="8 9">
    <name type="scientific">Psylliodes chrysocephalus</name>
    <dbReference type="NCBI Taxonomy" id="3402493"/>
    <lineage>
        <taxon>Eukaryota</taxon>
        <taxon>Metazoa</taxon>
        <taxon>Ecdysozoa</taxon>
        <taxon>Arthropoda</taxon>
        <taxon>Hexapoda</taxon>
        <taxon>Insecta</taxon>
        <taxon>Pterygota</taxon>
        <taxon>Neoptera</taxon>
        <taxon>Endopterygota</taxon>
        <taxon>Coleoptera</taxon>
        <taxon>Polyphaga</taxon>
        <taxon>Cucujiformia</taxon>
        <taxon>Chrysomeloidea</taxon>
        <taxon>Chrysomelidae</taxon>
        <taxon>Galerucinae</taxon>
        <taxon>Alticini</taxon>
        <taxon>Psylliodes</taxon>
    </lineage>
</organism>
<dbReference type="Proteomes" id="UP001153636">
    <property type="component" value="Chromosome 22"/>
</dbReference>
<evidence type="ECO:0000256" key="3">
    <source>
        <dbReference type="ARBA" id="ARBA00022679"/>
    </source>
</evidence>
<proteinExistence type="inferred from homology"/>
<gene>
    <name evidence="8" type="ORF">PSYICH_LOCUS8234</name>
</gene>
<evidence type="ECO:0000313" key="8">
    <source>
        <dbReference type="EMBL" id="CAH1107641.1"/>
    </source>
</evidence>
<feature type="domain" description="N-acetyltransferase" evidence="7">
    <location>
        <begin position="83"/>
        <end position="184"/>
    </location>
</feature>
<keyword evidence="3 6" id="KW-0808">Transferase</keyword>
<dbReference type="EMBL" id="OV651834">
    <property type="protein sequence ID" value="CAH1107641.1"/>
    <property type="molecule type" value="Genomic_DNA"/>
</dbReference>
<reference evidence="8" key="1">
    <citation type="submission" date="2022-01" db="EMBL/GenBank/DDBJ databases">
        <authorList>
            <person name="King R."/>
        </authorList>
    </citation>
    <scope>NUCLEOTIDE SEQUENCE</scope>
</reference>
<dbReference type="GO" id="GO:0004343">
    <property type="term" value="F:glucosamine 6-phosphate N-acetyltransferase activity"/>
    <property type="evidence" value="ECO:0007669"/>
    <property type="project" value="UniProtKB-UniRule"/>
</dbReference>
<keyword evidence="9" id="KW-1185">Reference proteome</keyword>
<dbReference type="SUPFAM" id="SSF55729">
    <property type="entry name" value="Acyl-CoA N-acyltransferases (Nat)"/>
    <property type="match status" value="1"/>
</dbReference>
<evidence type="ECO:0000256" key="5">
    <source>
        <dbReference type="ARBA" id="ARBA00048964"/>
    </source>
</evidence>
<dbReference type="GO" id="GO:0006048">
    <property type="term" value="P:UDP-N-acetylglucosamine biosynthetic process"/>
    <property type="evidence" value="ECO:0007669"/>
    <property type="project" value="UniProtKB-UniRule"/>
</dbReference>
<dbReference type="FunFam" id="3.40.630.30:FF:000043">
    <property type="entry name" value="Glucosamine 6-phosphate N-acetyltransferase"/>
    <property type="match status" value="1"/>
</dbReference>
<dbReference type="InterPro" id="IPR039143">
    <property type="entry name" value="GNPNAT1-like"/>
</dbReference>
<dbReference type="Pfam" id="PF00583">
    <property type="entry name" value="Acetyltransf_1"/>
    <property type="match status" value="1"/>
</dbReference>